<dbReference type="CDD" id="cd12148">
    <property type="entry name" value="fungal_TF_MHR"/>
    <property type="match status" value="1"/>
</dbReference>
<accession>A0ABR4HFV8</accession>
<name>A0ABR4HFV8_9EURO</name>
<feature type="region of interest" description="Disordered" evidence="1">
    <location>
        <begin position="1"/>
        <end position="33"/>
    </location>
</feature>
<sequence>MGCNVSRPSPSGGDKTAPKYESTEKQWQQQHHHQIADVAMHHPDSRLMSNPVETNNSLMNSAVGVMSPPTGEHTARTLPAFSFVNGGLMGVSSPSPQQSSQTSSNAMHHTRLNPIAIRAYGINAYYIYIHPYLPLFPPPAIPQYEDCPIEVIPLSDQPDRSILPFWPTSALGLALSALLVLIPLPKEPDPLSEPATVLRRSYAQLYVRSAEQTFEHSTEHRQFNVTAYLSNYALRPSSPLHPNMPANLEPILALLVLTVYDYCQRGNRKHMRSRAHQALTAAMDLSLHTMDPEAADAEKRAWWMTMYLASQSSISNHSAPIMLMHDPRITTPYPEFRSHHEPWPLLMQAQNALMQAGSIAKELAKKTNKTNLSRTTAEDIQRLDSTVLGLAIQLDTSRYVMNQEGAEACAARNLWAIALLFVHTARIKLHRFTAFGDCPLLLDKSCDLKTANFSNFTSSSSSSPGPPQAWALDVDSTFPFTTQESTDICLRSALVLSRILRTLPPPNPGYVEGVSPSHASVVLNGRPAANLGPQYPRSLPYLTCCTMQSCYVLVMLLRRLRASLCSGDLSTCYYLLRCAQAGTEIQDAERAIEELRNGIESLWVSLKSDSVFEGIVPMVRDVETIYTAYFSQADICTAPF</sequence>
<dbReference type="PANTHER" id="PTHR47431">
    <property type="entry name" value="ZN(II)2CYS6 TRANSCRIPTION FACTOR (EUROFUNG)-RELATED"/>
    <property type="match status" value="1"/>
</dbReference>
<proteinExistence type="predicted"/>
<evidence type="ECO:0000313" key="2">
    <source>
        <dbReference type="EMBL" id="KAL2814372.1"/>
    </source>
</evidence>
<organism evidence="2 3">
    <name type="scientific">Aspergillus cavernicola</name>
    <dbReference type="NCBI Taxonomy" id="176166"/>
    <lineage>
        <taxon>Eukaryota</taxon>
        <taxon>Fungi</taxon>
        <taxon>Dikarya</taxon>
        <taxon>Ascomycota</taxon>
        <taxon>Pezizomycotina</taxon>
        <taxon>Eurotiomycetes</taxon>
        <taxon>Eurotiomycetidae</taxon>
        <taxon>Eurotiales</taxon>
        <taxon>Aspergillaceae</taxon>
        <taxon>Aspergillus</taxon>
        <taxon>Aspergillus subgen. Nidulantes</taxon>
    </lineage>
</organism>
<evidence type="ECO:0000256" key="1">
    <source>
        <dbReference type="SAM" id="MobiDB-lite"/>
    </source>
</evidence>
<evidence type="ECO:0008006" key="4">
    <source>
        <dbReference type="Google" id="ProtNLM"/>
    </source>
</evidence>
<dbReference type="PANTHER" id="PTHR47431:SF5">
    <property type="entry name" value="ZN(II)2CYS6 TRANSCRIPTION FACTOR (EUROFUNG)"/>
    <property type="match status" value="1"/>
</dbReference>
<gene>
    <name evidence="2" type="ORF">BDW59DRAFT_167197</name>
</gene>
<protein>
    <recommendedName>
        <fullName evidence="4">Transcription factor domain-containing protein</fullName>
    </recommendedName>
</protein>
<keyword evidence="3" id="KW-1185">Reference proteome</keyword>
<comment type="caution">
    <text evidence="2">The sequence shown here is derived from an EMBL/GenBank/DDBJ whole genome shotgun (WGS) entry which is preliminary data.</text>
</comment>
<evidence type="ECO:0000313" key="3">
    <source>
        <dbReference type="Proteomes" id="UP001610335"/>
    </source>
</evidence>
<reference evidence="2 3" key="1">
    <citation type="submission" date="2024-07" db="EMBL/GenBank/DDBJ databases">
        <title>Section-level genome sequencing and comparative genomics of Aspergillus sections Usti and Cavernicolus.</title>
        <authorList>
            <consortium name="Lawrence Berkeley National Laboratory"/>
            <person name="Nybo J.L."/>
            <person name="Vesth T.C."/>
            <person name="Theobald S."/>
            <person name="Frisvad J.C."/>
            <person name="Larsen T.O."/>
            <person name="Kjaerboelling I."/>
            <person name="Rothschild-Mancinelli K."/>
            <person name="Lyhne E.K."/>
            <person name="Kogle M.E."/>
            <person name="Barry K."/>
            <person name="Clum A."/>
            <person name="Na H."/>
            <person name="Ledsgaard L."/>
            <person name="Lin J."/>
            <person name="Lipzen A."/>
            <person name="Kuo A."/>
            <person name="Riley R."/>
            <person name="Mondo S."/>
            <person name="LaButti K."/>
            <person name="Haridas S."/>
            <person name="Pangalinan J."/>
            <person name="Salamov A.A."/>
            <person name="Simmons B.A."/>
            <person name="Magnuson J.K."/>
            <person name="Chen J."/>
            <person name="Drula E."/>
            <person name="Henrissat B."/>
            <person name="Wiebenga A."/>
            <person name="Lubbers R.J."/>
            <person name="Gomes A.C."/>
            <person name="Makela M.R."/>
            <person name="Stajich J."/>
            <person name="Grigoriev I.V."/>
            <person name="Mortensen U.H."/>
            <person name="De vries R.P."/>
            <person name="Baker S.E."/>
            <person name="Andersen M.R."/>
        </authorList>
    </citation>
    <scope>NUCLEOTIDE SEQUENCE [LARGE SCALE GENOMIC DNA]</scope>
    <source>
        <strain evidence="2 3">CBS 600.67</strain>
    </source>
</reference>
<dbReference type="Proteomes" id="UP001610335">
    <property type="component" value="Unassembled WGS sequence"/>
</dbReference>
<dbReference type="EMBL" id="JBFXLS010000127">
    <property type="protein sequence ID" value="KAL2814372.1"/>
    <property type="molecule type" value="Genomic_DNA"/>
</dbReference>